<accession>A0A246DW29</accession>
<dbReference type="GO" id="GO:0005524">
    <property type="term" value="F:ATP binding"/>
    <property type="evidence" value="ECO:0007669"/>
    <property type="project" value="InterPro"/>
</dbReference>
<dbReference type="Proteomes" id="UP000197269">
    <property type="component" value="Unassembled WGS sequence"/>
</dbReference>
<dbReference type="AlphaFoldDB" id="A0A246DW29"/>
<dbReference type="GO" id="GO:0004176">
    <property type="term" value="F:ATP-dependent peptidase activity"/>
    <property type="evidence" value="ECO:0007669"/>
    <property type="project" value="InterPro"/>
</dbReference>
<dbReference type="InterPro" id="IPR037219">
    <property type="entry name" value="Peptidase_M41-like"/>
</dbReference>
<name>A0A246DW29_9HYPH</name>
<evidence type="ECO:0000313" key="1">
    <source>
        <dbReference type="EMBL" id="OWO94519.1"/>
    </source>
</evidence>
<dbReference type="GO" id="GO:0006508">
    <property type="term" value="P:proteolysis"/>
    <property type="evidence" value="ECO:0007669"/>
    <property type="project" value="InterPro"/>
</dbReference>
<organism evidence="1 2">
    <name type="scientific">Rhizobium esperanzae</name>
    <dbReference type="NCBI Taxonomy" id="1967781"/>
    <lineage>
        <taxon>Bacteria</taxon>
        <taxon>Pseudomonadati</taxon>
        <taxon>Pseudomonadota</taxon>
        <taxon>Alphaproteobacteria</taxon>
        <taxon>Hyphomicrobiales</taxon>
        <taxon>Rhizobiaceae</taxon>
        <taxon>Rhizobium/Agrobacterium group</taxon>
        <taxon>Rhizobium</taxon>
    </lineage>
</organism>
<sequence>MVELKACDIVKSGTISDAALHEAGHCMAALRYGIGVLRVSLDECEIEPAGDFIEQGRHHGSLAVGYAVIALAGQAAAPKTGMSVSDQLLLANACFLGSFADCPAEMSRAFSVLAERFVLDHRVEIEKLAGILDKRRCISGTELGEIFGSIGQ</sequence>
<dbReference type="SUPFAM" id="SSF140990">
    <property type="entry name" value="FtsH protease domain-like"/>
    <property type="match status" value="1"/>
</dbReference>
<dbReference type="GO" id="GO:0004222">
    <property type="term" value="F:metalloendopeptidase activity"/>
    <property type="evidence" value="ECO:0007669"/>
    <property type="project" value="InterPro"/>
</dbReference>
<dbReference type="RefSeq" id="WP_088393914.1">
    <property type="nucleotide sequence ID" value="NZ_MXPU01000007.1"/>
</dbReference>
<comment type="caution">
    <text evidence="1">The sequence shown here is derived from an EMBL/GenBank/DDBJ whole genome shotgun (WGS) entry which is preliminary data.</text>
</comment>
<reference evidence="1 2" key="1">
    <citation type="submission" date="2017-03" db="EMBL/GenBank/DDBJ databases">
        <title>Genome of strain Rhizobium sp. CNPSo 668.</title>
        <authorList>
            <person name="Ribeiro R."/>
        </authorList>
    </citation>
    <scope>NUCLEOTIDE SEQUENCE [LARGE SCALE GENOMIC DNA]</scope>
    <source>
        <strain evidence="1 2">CNPSo 668</strain>
    </source>
</reference>
<proteinExistence type="predicted"/>
<evidence type="ECO:0008006" key="3">
    <source>
        <dbReference type="Google" id="ProtNLM"/>
    </source>
</evidence>
<gene>
    <name evidence="1" type="ORF">B5E41_12195</name>
</gene>
<protein>
    <recommendedName>
        <fullName evidence="3">Peptidase M41 domain-containing protein</fullName>
    </recommendedName>
</protein>
<evidence type="ECO:0000313" key="2">
    <source>
        <dbReference type="Proteomes" id="UP000197269"/>
    </source>
</evidence>
<dbReference type="EMBL" id="MXPU01000007">
    <property type="protein sequence ID" value="OWO94519.1"/>
    <property type="molecule type" value="Genomic_DNA"/>
</dbReference>